<name>A0A183IB30_9BILA</name>
<evidence type="ECO:0000313" key="3">
    <source>
        <dbReference type="WBParaSite" id="SBAD_0000084701-mRNA-1"/>
    </source>
</evidence>
<protein>
    <submittedName>
        <fullName evidence="3">Copine domain-containing protein</fullName>
    </submittedName>
</protein>
<keyword evidence="2" id="KW-1185">Reference proteome</keyword>
<dbReference type="EMBL" id="UZAM01006635">
    <property type="protein sequence ID" value="VDO92257.1"/>
    <property type="molecule type" value="Genomic_DNA"/>
</dbReference>
<dbReference type="Gene3D" id="3.60.20.10">
    <property type="entry name" value="Glutamine Phosphoribosylpyrophosphate, subunit 1, domain 1"/>
    <property type="match status" value="1"/>
</dbReference>
<dbReference type="Proteomes" id="UP000270296">
    <property type="component" value="Unassembled WGS sequence"/>
</dbReference>
<dbReference type="WBParaSite" id="SBAD_0000084701-mRNA-1">
    <property type="protein sequence ID" value="SBAD_0000084701-mRNA-1"/>
    <property type="gene ID" value="SBAD_0000084701"/>
</dbReference>
<dbReference type="OrthoDB" id="7854943at2759"/>
<dbReference type="AlphaFoldDB" id="A0A183IB30"/>
<sequence length="165" mass="18732">MVGIGGDYADYQYMANRIETVFGPKAIHSWLTNFLYTRRSKMNPLWNVYIVGGFEDDTNEPYLGTVNLLGVSYTNPYVATGLGSYLVQVTRHCFLSTAWKFCSSGTALLLISYVPHVGRVSYIACFQYEIGIVNQSECKIIKPKPVVGKWEIAQMVRYVYKYSFS</sequence>
<accession>A0A183IB30</accession>
<dbReference type="InterPro" id="IPR029055">
    <property type="entry name" value="Ntn_hydrolases_N"/>
</dbReference>
<gene>
    <name evidence="1" type="ORF">SBAD_LOCUS824</name>
</gene>
<organism evidence="3">
    <name type="scientific">Soboliphyme baturini</name>
    <dbReference type="NCBI Taxonomy" id="241478"/>
    <lineage>
        <taxon>Eukaryota</taxon>
        <taxon>Metazoa</taxon>
        <taxon>Ecdysozoa</taxon>
        <taxon>Nematoda</taxon>
        <taxon>Enoplea</taxon>
        <taxon>Dorylaimia</taxon>
        <taxon>Dioctophymatida</taxon>
        <taxon>Dioctophymatoidea</taxon>
        <taxon>Soboliphymatidae</taxon>
        <taxon>Soboliphyme</taxon>
    </lineage>
</organism>
<evidence type="ECO:0000313" key="1">
    <source>
        <dbReference type="EMBL" id="VDO92257.1"/>
    </source>
</evidence>
<dbReference type="SUPFAM" id="SSF56235">
    <property type="entry name" value="N-terminal nucleophile aminohydrolases (Ntn hydrolases)"/>
    <property type="match status" value="1"/>
</dbReference>
<reference evidence="3" key="1">
    <citation type="submission" date="2016-06" db="UniProtKB">
        <authorList>
            <consortium name="WormBaseParasite"/>
        </authorList>
    </citation>
    <scope>IDENTIFICATION</scope>
</reference>
<reference evidence="1 2" key="2">
    <citation type="submission" date="2018-11" db="EMBL/GenBank/DDBJ databases">
        <authorList>
            <consortium name="Pathogen Informatics"/>
        </authorList>
    </citation>
    <scope>NUCLEOTIDE SEQUENCE [LARGE SCALE GENOMIC DNA]</scope>
</reference>
<evidence type="ECO:0000313" key="2">
    <source>
        <dbReference type="Proteomes" id="UP000270296"/>
    </source>
</evidence>
<proteinExistence type="predicted"/>